<sequence length="70" mass="7386">MKARFCGWGFAKTGSSYAENASCLGLLPESKKALLAAGLLNFISVAAKSISPLRLCVKVKAKKEKIGLAE</sequence>
<keyword evidence="2" id="KW-1185">Reference proteome</keyword>
<dbReference type="RefSeq" id="WP_147168395.1">
    <property type="nucleotide sequence ID" value="NZ_VOOR01000033.1"/>
</dbReference>
<accession>A0A5C6RJ91</accession>
<evidence type="ECO:0000313" key="1">
    <source>
        <dbReference type="EMBL" id="TXB62267.1"/>
    </source>
</evidence>
<name>A0A5C6RJ91_9BACT</name>
<dbReference type="EMBL" id="VOOR01000033">
    <property type="protein sequence ID" value="TXB62267.1"/>
    <property type="molecule type" value="Genomic_DNA"/>
</dbReference>
<organism evidence="1 2">
    <name type="scientific">Phaeodactylibacter luteus</name>
    <dbReference type="NCBI Taxonomy" id="1564516"/>
    <lineage>
        <taxon>Bacteria</taxon>
        <taxon>Pseudomonadati</taxon>
        <taxon>Bacteroidota</taxon>
        <taxon>Saprospiria</taxon>
        <taxon>Saprospirales</taxon>
        <taxon>Haliscomenobacteraceae</taxon>
        <taxon>Phaeodactylibacter</taxon>
    </lineage>
</organism>
<dbReference type="Proteomes" id="UP000321580">
    <property type="component" value="Unassembled WGS sequence"/>
</dbReference>
<comment type="caution">
    <text evidence="1">The sequence shown here is derived from an EMBL/GenBank/DDBJ whole genome shotgun (WGS) entry which is preliminary data.</text>
</comment>
<reference evidence="1 2" key="1">
    <citation type="submission" date="2019-08" db="EMBL/GenBank/DDBJ databases">
        <title>Genome of Phaeodactylibacter luteus.</title>
        <authorList>
            <person name="Bowman J.P."/>
        </authorList>
    </citation>
    <scope>NUCLEOTIDE SEQUENCE [LARGE SCALE GENOMIC DNA]</scope>
    <source>
        <strain evidence="1 2">KCTC 42180</strain>
    </source>
</reference>
<evidence type="ECO:0000313" key="2">
    <source>
        <dbReference type="Proteomes" id="UP000321580"/>
    </source>
</evidence>
<gene>
    <name evidence="1" type="ORF">FRY97_15115</name>
</gene>
<protein>
    <submittedName>
        <fullName evidence="1">Uncharacterized protein</fullName>
    </submittedName>
</protein>
<dbReference type="AlphaFoldDB" id="A0A5C6RJ91"/>
<proteinExistence type="predicted"/>